<sequence length="323" mass="35618">MKLSSSGIKVAFVDDDDNLLAAHRRSLRGMALDWEALFFNNPQNALDVISDDVSIDAAILDIHMPIMTGLELAAKLRKSRPDVIIIMLTGYADLESALEAVNEHGVYRFYPKPTPLRTLLEGISDAVTKNRNTQNQISSAFLDIFNLGLIATDENLSVRHMNAQAAELLRRCPLLHIQSDNRLLLERAPEDLDKFLNPPPGRSLPQQKGFSLQSEDMAVSIFLKRISTANGEKPGFIFILVEPETVGPPSVDNLMDVFGLTRSEARLTQKLAEGVALDEASEAVGISVHSARTYLKAIFMKTGVNRQPQLLKTVFSSIPSLRG</sequence>
<protein>
    <submittedName>
        <fullName evidence="5">Chemotaxis protein CheY</fullName>
    </submittedName>
</protein>
<feature type="domain" description="Response regulatory" evidence="4">
    <location>
        <begin position="9"/>
        <end position="127"/>
    </location>
</feature>
<dbReference type="GO" id="GO:0006355">
    <property type="term" value="P:regulation of DNA-templated transcription"/>
    <property type="evidence" value="ECO:0007669"/>
    <property type="project" value="InterPro"/>
</dbReference>
<proteinExistence type="predicted"/>
<keyword evidence="2" id="KW-0238">DNA-binding</keyword>
<dbReference type="InterPro" id="IPR016032">
    <property type="entry name" value="Sig_transdc_resp-reg_C-effctor"/>
</dbReference>
<dbReference type="InterPro" id="IPR050595">
    <property type="entry name" value="Bact_response_regulator"/>
</dbReference>
<dbReference type="RefSeq" id="WP_114086669.1">
    <property type="nucleotide sequence ID" value="NZ_JPWH01000001.1"/>
</dbReference>
<dbReference type="GO" id="GO:0000160">
    <property type="term" value="P:phosphorelay signal transduction system"/>
    <property type="evidence" value="ECO:0007669"/>
    <property type="project" value="InterPro"/>
</dbReference>
<evidence type="ECO:0000259" key="4">
    <source>
        <dbReference type="PROSITE" id="PS50110"/>
    </source>
</evidence>
<evidence type="ECO:0000313" key="5">
    <source>
        <dbReference type="EMBL" id="RCK54084.1"/>
    </source>
</evidence>
<organism evidence="5 6">
    <name type="scientific">Thalassospira profundimaris</name>
    <dbReference type="NCBI Taxonomy" id="502049"/>
    <lineage>
        <taxon>Bacteria</taxon>
        <taxon>Pseudomonadati</taxon>
        <taxon>Pseudomonadota</taxon>
        <taxon>Alphaproteobacteria</taxon>
        <taxon>Rhodospirillales</taxon>
        <taxon>Thalassospiraceae</taxon>
        <taxon>Thalassospira</taxon>
    </lineage>
</organism>
<dbReference type="GO" id="GO:0003677">
    <property type="term" value="F:DNA binding"/>
    <property type="evidence" value="ECO:0007669"/>
    <property type="project" value="UniProtKB-KW"/>
</dbReference>
<reference evidence="5 6" key="1">
    <citation type="submission" date="2014-07" db="EMBL/GenBank/DDBJ databases">
        <title>Draft genome sequence of Thalassospira profundimaris S25-3-2.</title>
        <authorList>
            <person name="Lai Q."/>
            <person name="Shao Z."/>
        </authorList>
    </citation>
    <scope>NUCLEOTIDE SEQUENCE [LARGE SCALE GENOMIC DNA]</scope>
    <source>
        <strain evidence="5 6">S25-3-2</strain>
    </source>
</reference>
<dbReference type="InterPro" id="IPR011006">
    <property type="entry name" value="CheY-like_superfamily"/>
</dbReference>
<dbReference type="Proteomes" id="UP000252517">
    <property type="component" value="Unassembled WGS sequence"/>
</dbReference>
<dbReference type="EMBL" id="JPWH01000001">
    <property type="protein sequence ID" value="RCK54084.1"/>
    <property type="molecule type" value="Genomic_DNA"/>
</dbReference>
<evidence type="ECO:0000313" key="6">
    <source>
        <dbReference type="Proteomes" id="UP000252517"/>
    </source>
</evidence>
<dbReference type="Pfam" id="PF00072">
    <property type="entry name" value="Response_reg"/>
    <property type="match status" value="1"/>
</dbReference>
<dbReference type="PROSITE" id="PS50110">
    <property type="entry name" value="RESPONSE_REGULATORY"/>
    <property type="match status" value="1"/>
</dbReference>
<dbReference type="InterPro" id="IPR036388">
    <property type="entry name" value="WH-like_DNA-bd_sf"/>
</dbReference>
<dbReference type="Gene3D" id="3.40.50.2300">
    <property type="match status" value="1"/>
</dbReference>
<dbReference type="InterPro" id="IPR001789">
    <property type="entry name" value="Sig_transdc_resp-reg_receiver"/>
</dbReference>
<dbReference type="AlphaFoldDB" id="A0A367XK96"/>
<dbReference type="SUPFAM" id="SSF46894">
    <property type="entry name" value="C-terminal effector domain of the bipartite response regulators"/>
    <property type="match status" value="1"/>
</dbReference>
<dbReference type="PANTHER" id="PTHR44591:SF3">
    <property type="entry name" value="RESPONSE REGULATORY DOMAIN-CONTAINING PROTEIN"/>
    <property type="match status" value="1"/>
</dbReference>
<dbReference type="SMART" id="SM00421">
    <property type="entry name" value="HTH_LUXR"/>
    <property type="match status" value="1"/>
</dbReference>
<accession>A0A367XK96</accession>
<comment type="caution">
    <text evidence="5">The sequence shown here is derived from an EMBL/GenBank/DDBJ whole genome shotgun (WGS) entry which is preliminary data.</text>
</comment>
<evidence type="ECO:0000256" key="1">
    <source>
        <dbReference type="ARBA" id="ARBA00022553"/>
    </source>
</evidence>
<feature type="modified residue" description="4-aspartylphosphate" evidence="3">
    <location>
        <position position="61"/>
    </location>
</feature>
<dbReference type="InterPro" id="IPR000792">
    <property type="entry name" value="Tscrpt_reg_LuxR_C"/>
</dbReference>
<gene>
    <name evidence="5" type="ORF">TH25_01720</name>
</gene>
<evidence type="ECO:0000256" key="2">
    <source>
        <dbReference type="ARBA" id="ARBA00023125"/>
    </source>
</evidence>
<keyword evidence="1 3" id="KW-0597">Phosphoprotein</keyword>
<dbReference type="SMART" id="SM00448">
    <property type="entry name" value="REC"/>
    <property type="match status" value="1"/>
</dbReference>
<dbReference type="SUPFAM" id="SSF52172">
    <property type="entry name" value="CheY-like"/>
    <property type="match status" value="1"/>
</dbReference>
<dbReference type="Gene3D" id="1.10.10.10">
    <property type="entry name" value="Winged helix-like DNA-binding domain superfamily/Winged helix DNA-binding domain"/>
    <property type="match status" value="1"/>
</dbReference>
<dbReference type="PANTHER" id="PTHR44591">
    <property type="entry name" value="STRESS RESPONSE REGULATOR PROTEIN 1"/>
    <property type="match status" value="1"/>
</dbReference>
<name>A0A367XK96_9PROT</name>
<dbReference type="OrthoDB" id="5497412at2"/>
<evidence type="ECO:0000256" key="3">
    <source>
        <dbReference type="PROSITE-ProRule" id="PRU00169"/>
    </source>
</evidence>